<reference evidence="1" key="2">
    <citation type="submission" date="2020-09" db="EMBL/GenBank/DDBJ databases">
        <authorList>
            <person name="Sun Q."/>
            <person name="Zhou Y."/>
        </authorList>
    </citation>
    <scope>NUCLEOTIDE SEQUENCE</scope>
    <source>
        <strain evidence="1">CGMCC 1.16012</strain>
    </source>
</reference>
<evidence type="ECO:0000313" key="1">
    <source>
        <dbReference type="EMBL" id="GGE52898.1"/>
    </source>
</evidence>
<accession>A0A917AH57</accession>
<dbReference type="Proteomes" id="UP000606730">
    <property type="component" value="Unassembled WGS sequence"/>
</dbReference>
<evidence type="ECO:0000313" key="2">
    <source>
        <dbReference type="Proteomes" id="UP000606730"/>
    </source>
</evidence>
<reference evidence="1" key="1">
    <citation type="journal article" date="2014" name="Int. J. Syst. Evol. Microbiol.">
        <title>Complete genome sequence of Corynebacterium casei LMG S-19264T (=DSM 44701T), isolated from a smear-ripened cheese.</title>
        <authorList>
            <consortium name="US DOE Joint Genome Institute (JGI-PGF)"/>
            <person name="Walter F."/>
            <person name="Albersmeier A."/>
            <person name="Kalinowski J."/>
            <person name="Ruckert C."/>
        </authorList>
    </citation>
    <scope>NUCLEOTIDE SEQUENCE</scope>
    <source>
        <strain evidence="1">CGMCC 1.16012</strain>
    </source>
</reference>
<dbReference type="EMBL" id="BMKN01000002">
    <property type="protein sequence ID" value="GGE52898.1"/>
    <property type="molecule type" value="Genomic_DNA"/>
</dbReference>
<dbReference type="AlphaFoldDB" id="A0A917AH57"/>
<name>A0A917AH57_9RHOB</name>
<organism evidence="1 2">
    <name type="scientific">Actibacterium pelagium</name>
    <dbReference type="NCBI Taxonomy" id="2029103"/>
    <lineage>
        <taxon>Bacteria</taxon>
        <taxon>Pseudomonadati</taxon>
        <taxon>Pseudomonadota</taxon>
        <taxon>Alphaproteobacteria</taxon>
        <taxon>Rhodobacterales</taxon>
        <taxon>Roseobacteraceae</taxon>
        <taxon>Actibacterium</taxon>
    </lineage>
</organism>
<proteinExistence type="predicted"/>
<dbReference type="OrthoDB" id="8454467at2"/>
<gene>
    <name evidence="1" type="ORF">GCM10011517_20870</name>
</gene>
<comment type="caution">
    <text evidence="1">The sequence shown here is derived from an EMBL/GenBank/DDBJ whole genome shotgun (WGS) entry which is preliminary data.</text>
</comment>
<protein>
    <submittedName>
        <fullName evidence="1">Uncharacterized protein</fullName>
    </submittedName>
</protein>
<keyword evidence="2" id="KW-1185">Reference proteome</keyword>
<dbReference type="RefSeq" id="WP_095594023.1">
    <property type="nucleotide sequence ID" value="NZ_BMKN01000002.1"/>
</dbReference>
<sequence>MKSFFLEGIADELIARDALSKRLPTQSDPWVLLSEANDDAVAYFNLENGGDGVTDRPFFIQADLSGRYYERGSLVLSVLADLRAETGGTISNDNS</sequence>